<gene>
    <name evidence="2" type="ORF">C7R93_27900</name>
</gene>
<dbReference type="EMBL" id="PXZM01000053">
    <property type="protein sequence ID" value="PSJ86798.1"/>
    <property type="molecule type" value="Genomic_DNA"/>
</dbReference>
<feature type="transmembrane region" description="Helical" evidence="1">
    <location>
        <begin position="28"/>
        <end position="48"/>
    </location>
</feature>
<keyword evidence="1" id="KW-1133">Transmembrane helix</keyword>
<dbReference type="Proteomes" id="UP000240419">
    <property type="component" value="Unassembled WGS sequence"/>
</dbReference>
<feature type="transmembrane region" description="Helical" evidence="1">
    <location>
        <begin position="68"/>
        <end position="90"/>
    </location>
</feature>
<reference evidence="2 3" key="1">
    <citation type="submission" date="2018-03" db="EMBL/GenBank/DDBJ databases">
        <title>Brevisbacillus phylogenomics.</title>
        <authorList>
            <person name="Dunlap C."/>
        </authorList>
    </citation>
    <scope>NUCLEOTIDE SEQUENCE [LARGE SCALE GENOMIC DNA]</scope>
    <source>
        <strain evidence="2 3">NRRL NRS-1210</strain>
    </source>
</reference>
<accession>A0A2P7UIM2</accession>
<dbReference type="RefSeq" id="WP_106841846.1">
    <property type="nucleotide sequence ID" value="NZ_JBCNIW010000075.1"/>
</dbReference>
<comment type="caution">
    <text evidence="2">The sequence shown here is derived from an EMBL/GenBank/DDBJ whole genome shotgun (WGS) entry which is preliminary data.</text>
</comment>
<organism evidence="2 3">
    <name type="scientific">Brevibacillus fortis</name>
    <dbReference type="NCBI Taxonomy" id="2126352"/>
    <lineage>
        <taxon>Bacteria</taxon>
        <taxon>Bacillati</taxon>
        <taxon>Bacillota</taxon>
        <taxon>Bacilli</taxon>
        <taxon>Bacillales</taxon>
        <taxon>Paenibacillaceae</taxon>
        <taxon>Brevibacillus</taxon>
    </lineage>
</organism>
<sequence length="178" mass="20041">MTNNNHTKITFESTTFWGLLKIVGIKEFLSWSLYWAFILSAGLIIFIIRNNSPGSDFVTLASQLSGTLLGASAAIFGIVIAALTLTITLFHHSLLPAMLERQLLHKYLFPFWYAVALWCVNIFVGLLLIIFISLKQVCFIPFAISLELFLFLYATFYTVSLTGLVIRLALQRAQIKSK</sequence>
<dbReference type="AlphaFoldDB" id="A0A2P7UIM2"/>
<proteinExistence type="predicted"/>
<evidence type="ECO:0000313" key="2">
    <source>
        <dbReference type="EMBL" id="PSJ86798.1"/>
    </source>
</evidence>
<evidence type="ECO:0000256" key="1">
    <source>
        <dbReference type="SAM" id="Phobius"/>
    </source>
</evidence>
<dbReference type="OrthoDB" id="2989649at2"/>
<feature type="transmembrane region" description="Helical" evidence="1">
    <location>
        <begin position="111"/>
        <end position="134"/>
    </location>
</feature>
<evidence type="ECO:0000313" key="3">
    <source>
        <dbReference type="Proteomes" id="UP000240419"/>
    </source>
</evidence>
<protein>
    <submittedName>
        <fullName evidence="2">Uncharacterized protein</fullName>
    </submittedName>
</protein>
<keyword evidence="1" id="KW-0472">Membrane</keyword>
<keyword evidence="3" id="KW-1185">Reference proteome</keyword>
<name>A0A2P7UIM2_9BACL</name>
<keyword evidence="1" id="KW-0812">Transmembrane</keyword>
<feature type="transmembrane region" description="Helical" evidence="1">
    <location>
        <begin position="140"/>
        <end position="170"/>
    </location>
</feature>